<feature type="coiled-coil region" evidence="7">
    <location>
        <begin position="167"/>
        <end position="201"/>
    </location>
</feature>
<dbReference type="InterPro" id="IPR036277">
    <property type="entry name" value="SMC_hinge_sf"/>
</dbReference>
<dbReference type="Pfam" id="PF06470">
    <property type="entry name" value="SMC_hinge"/>
    <property type="match status" value="1"/>
</dbReference>
<dbReference type="InterPro" id="IPR011890">
    <property type="entry name" value="SMC_prok"/>
</dbReference>
<comment type="subcellular location">
    <subcellularLocation>
        <location evidence="1 7">Cytoplasm</location>
    </subcellularLocation>
</comment>
<keyword evidence="5 7" id="KW-0175">Coiled coil</keyword>
<feature type="binding site" evidence="7">
    <location>
        <begin position="32"/>
        <end position="39"/>
    </location>
    <ligand>
        <name>ATP</name>
        <dbReference type="ChEBI" id="CHEBI:30616"/>
    </ligand>
</feature>
<dbReference type="GO" id="GO:0005694">
    <property type="term" value="C:chromosome"/>
    <property type="evidence" value="ECO:0007669"/>
    <property type="project" value="InterPro"/>
</dbReference>
<dbReference type="HAMAP" id="MF_01894">
    <property type="entry name" value="Smc_prok"/>
    <property type="match status" value="1"/>
</dbReference>
<proteinExistence type="inferred from homology"/>
<protein>
    <recommendedName>
        <fullName evidence="7">Chromosome partition protein Smc</fullName>
    </recommendedName>
</protein>
<dbReference type="Pfam" id="PF02463">
    <property type="entry name" value="SMC_N"/>
    <property type="match status" value="1"/>
</dbReference>
<keyword evidence="6 7" id="KW-0238">DNA-binding</keyword>
<sequence>MYLKKLEIKGFKSFADKVELDFTKGITAIVGPNGSGKSNISDSIRWVLGEQSAKTLRGAKMEDVIFAGTESRKALGCAEVALTIDNSCNTIPLDYSEITIARRLYRSGESEYLLNGTPCRLKDIVEIFMDTGIGKDGYSLIGQGRIDEILSTRSEDRRNLFEEAAGIVKYKTRKQEAERKLENTRQNLIRISDIIRELEGQIEPLYNQSQVAKKYLALREELKELEISVILNNYEEASKKLTKFSSNIEELVEGQASYEKKRDELILSIQNIKKELGDLEKEYEESNNFRVEIEKSHENKQGNLKLLNERHENFFKEKERIKNEINNERERLKRAQELIDRAEEERASIEREVESIERVIEEINKEYTDANEKCIQHERLIEDRKSEAIQILKEISETTNKINSSTIIMNNLESRKIQLERELKSKNEKLIMLNIEIDKTTSIKKHYDEKLLLEKNKLQNELQRLKSLEEELKKLNHSKGKIFEELKTLEARYKTLVDMEKDMEGFNRAVKAIISKFKDSKKVFGTISDLVKVPRGYEVAIEIALGASVQNIVVDNEHTAGDMINYLKNNHLGRATFLPLTTIKGREASLKENIYGIKGFLGIASDIISYDNMFKNAVTNLLGRVLICDDLESAKHLARVTDYNFRIVTLDGDVINSGGSFTGGSSNIKNSGVISRKNEISELTELINKGKDEIIKVDHRINDNTYQINVSKDNIEAIKAEIQNLNIKINDEENKMRLYIREKESCEESIKDIQIEMEQIDKEFIKNQDFLKENKLNLERLDKRQKIVEEEISQLQIEYRNAQAYKDHISSKLTEKKIVFAEKSKAYEAIIKNVDVQKKEVWSINNKILNLKGQIDELNNKILNVEEEIKINLSDIQRTAESIVEIKDRVLNLEIGKKELTGIIYLKEKELEAIQETLRDITTSIHRLELSKSKTESEMDVLANKLWDEYELSIPQAEKYRKDIKNPAEAARRVNELKNNIKSLGDVNVNSIEEYKRVTERCEFLKLQEKDLHEAETALMDIIDEMTRKMKYQFEEKFKIIRQNFSETFKELFGGGYADLRLEDDDVLNSGIDIIVQPPGKKLQSLSLLSGGERGLAAIALIFAILKMKPTPFCVLDEIEAALDDANVNRFAEFLKNYSSNTQFIIITHRKGSMAAADALYGVTMEEKGVSKTISLKLKGGNN</sequence>
<dbReference type="FunFam" id="3.40.50.300:FF:000984">
    <property type="entry name" value="Chromosome partition protein Smc"/>
    <property type="match status" value="1"/>
</dbReference>
<evidence type="ECO:0000256" key="2">
    <source>
        <dbReference type="ARBA" id="ARBA00022490"/>
    </source>
</evidence>
<dbReference type="Gene3D" id="1.20.1060.20">
    <property type="match status" value="1"/>
</dbReference>
<evidence type="ECO:0000313" key="9">
    <source>
        <dbReference type="EMBL" id="TDT61604.1"/>
    </source>
</evidence>
<dbReference type="NCBIfam" id="TIGR02168">
    <property type="entry name" value="SMC_prok_B"/>
    <property type="match status" value="1"/>
</dbReference>
<name>A0A4R7KSE4_9CLOT</name>
<dbReference type="Gene3D" id="3.40.50.300">
    <property type="entry name" value="P-loop containing nucleotide triphosphate hydrolases"/>
    <property type="match status" value="2"/>
</dbReference>
<dbReference type="SUPFAM" id="SSF75553">
    <property type="entry name" value="Smc hinge domain"/>
    <property type="match status" value="1"/>
</dbReference>
<dbReference type="AlphaFoldDB" id="A0A4R7KSE4"/>
<keyword evidence="10" id="KW-1185">Reference proteome</keyword>
<comment type="caution">
    <text evidence="9">The sequence shown here is derived from an EMBL/GenBank/DDBJ whole genome shotgun (WGS) entry which is preliminary data.</text>
</comment>
<feature type="coiled-coil region" evidence="7">
    <location>
        <begin position="708"/>
        <end position="798"/>
    </location>
</feature>
<keyword evidence="3 7" id="KW-0547">Nucleotide-binding</keyword>
<dbReference type="RefSeq" id="WP_166636351.1">
    <property type="nucleotide sequence ID" value="NZ_SOAZ01000006.1"/>
</dbReference>
<dbReference type="PIRSF" id="PIRSF005719">
    <property type="entry name" value="SMC"/>
    <property type="match status" value="1"/>
</dbReference>
<evidence type="ECO:0000256" key="5">
    <source>
        <dbReference type="ARBA" id="ARBA00023054"/>
    </source>
</evidence>
<gene>
    <name evidence="7" type="primary">smc</name>
    <name evidence="9" type="ORF">EDD71_10688</name>
</gene>
<comment type="domain">
    <text evidence="7">Contains large globular domains required for ATP hydrolysis at each terminus and a third globular domain forming a flexible hinge near the middle of the molecule. These domains are separated by coiled-coil structures.</text>
</comment>
<comment type="function">
    <text evidence="7">Required for chromosome condensation and partitioning.</text>
</comment>
<dbReference type="SMART" id="SM00968">
    <property type="entry name" value="SMC_hinge"/>
    <property type="match status" value="1"/>
</dbReference>
<evidence type="ECO:0000313" key="10">
    <source>
        <dbReference type="Proteomes" id="UP000295325"/>
    </source>
</evidence>
<feature type="domain" description="SMC hinge" evidence="8">
    <location>
        <begin position="521"/>
        <end position="638"/>
    </location>
</feature>
<comment type="subunit">
    <text evidence="7">Homodimer.</text>
</comment>
<evidence type="ECO:0000256" key="3">
    <source>
        <dbReference type="ARBA" id="ARBA00022741"/>
    </source>
</evidence>
<dbReference type="InterPro" id="IPR003395">
    <property type="entry name" value="RecF/RecN/SMC_N"/>
</dbReference>
<reference evidence="9 10" key="1">
    <citation type="submission" date="2019-03" db="EMBL/GenBank/DDBJ databases">
        <title>Genomic Encyclopedia of Type Strains, Phase IV (KMG-IV): sequencing the most valuable type-strain genomes for metagenomic binning, comparative biology and taxonomic classification.</title>
        <authorList>
            <person name="Goeker M."/>
        </authorList>
    </citation>
    <scope>NUCLEOTIDE SEQUENCE [LARGE SCALE GENOMIC DNA]</scope>
    <source>
        <strain evidence="9 10">DSM 24455</strain>
    </source>
</reference>
<dbReference type="GO" id="GO:0005737">
    <property type="term" value="C:cytoplasm"/>
    <property type="evidence" value="ECO:0007669"/>
    <property type="project" value="UniProtKB-SubCell"/>
</dbReference>
<evidence type="ECO:0000259" key="8">
    <source>
        <dbReference type="SMART" id="SM00968"/>
    </source>
</evidence>
<evidence type="ECO:0000256" key="1">
    <source>
        <dbReference type="ARBA" id="ARBA00004496"/>
    </source>
</evidence>
<dbReference type="GO" id="GO:0007062">
    <property type="term" value="P:sister chromatid cohesion"/>
    <property type="evidence" value="ECO:0007669"/>
    <property type="project" value="InterPro"/>
</dbReference>
<evidence type="ECO:0000256" key="6">
    <source>
        <dbReference type="ARBA" id="ARBA00023125"/>
    </source>
</evidence>
<dbReference type="GO" id="GO:0006260">
    <property type="term" value="P:DNA replication"/>
    <property type="evidence" value="ECO:0007669"/>
    <property type="project" value="UniProtKB-UniRule"/>
</dbReference>
<dbReference type="SUPFAM" id="SSF52540">
    <property type="entry name" value="P-loop containing nucleoside triphosphate hydrolases"/>
    <property type="match status" value="1"/>
</dbReference>
<dbReference type="SUPFAM" id="SSF57997">
    <property type="entry name" value="Tropomyosin"/>
    <property type="match status" value="1"/>
</dbReference>
<dbReference type="Proteomes" id="UP000295325">
    <property type="component" value="Unassembled WGS sequence"/>
</dbReference>
<dbReference type="FunFam" id="3.40.50.300:FF:000901">
    <property type="entry name" value="Chromosome partition protein Smc"/>
    <property type="match status" value="1"/>
</dbReference>
<feature type="coiled-coil region" evidence="7">
    <location>
        <begin position="255"/>
        <end position="485"/>
    </location>
</feature>
<dbReference type="InterPro" id="IPR027417">
    <property type="entry name" value="P-loop_NTPase"/>
</dbReference>
<dbReference type="GO" id="GO:0003677">
    <property type="term" value="F:DNA binding"/>
    <property type="evidence" value="ECO:0007669"/>
    <property type="project" value="UniProtKB-UniRule"/>
</dbReference>
<evidence type="ECO:0000256" key="7">
    <source>
        <dbReference type="HAMAP-Rule" id="MF_01894"/>
    </source>
</evidence>
<evidence type="ECO:0000256" key="4">
    <source>
        <dbReference type="ARBA" id="ARBA00022840"/>
    </source>
</evidence>
<dbReference type="Gene3D" id="3.30.70.1620">
    <property type="match status" value="1"/>
</dbReference>
<dbReference type="GO" id="GO:0016887">
    <property type="term" value="F:ATP hydrolysis activity"/>
    <property type="evidence" value="ECO:0007669"/>
    <property type="project" value="InterPro"/>
</dbReference>
<dbReference type="GO" id="GO:0005524">
    <property type="term" value="F:ATP binding"/>
    <property type="evidence" value="ECO:0007669"/>
    <property type="project" value="UniProtKB-UniRule"/>
</dbReference>
<keyword evidence="2 7" id="KW-0963">Cytoplasm</keyword>
<dbReference type="CDD" id="cd03278">
    <property type="entry name" value="ABC_SMC_barmotin"/>
    <property type="match status" value="2"/>
</dbReference>
<dbReference type="GO" id="GO:0007059">
    <property type="term" value="P:chromosome segregation"/>
    <property type="evidence" value="ECO:0007669"/>
    <property type="project" value="UniProtKB-UniRule"/>
</dbReference>
<comment type="similarity">
    <text evidence="7">Belongs to the SMC family.</text>
</comment>
<feature type="coiled-coil region" evidence="7">
    <location>
        <begin position="841"/>
        <end position="875"/>
    </location>
</feature>
<dbReference type="PANTHER" id="PTHR43977">
    <property type="entry name" value="STRUCTURAL MAINTENANCE OF CHROMOSOMES PROTEIN 3"/>
    <property type="match status" value="1"/>
</dbReference>
<dbReference type="InterPro" id="IPR010935">
    <property type="entry name" value="SMC_hinge"/>
</dbReference>
<dbReference type="EMBL" id="SOAZ01000006">
    <property type="protein sequence ID" value="TDT61604.1"/>
    <property type="molecule type" value="Genomic_DNA"/>
</dbReference>
<dbReference type="InterPro" id="IPR024704">
    <property type="entry name" value="SMC"/>
</dbReference>
<dbReference type="GO" id="GO:0030261">
    <property type="term" value="P:chromosome condensation"/>
    <property type="evidence" value="ECO:0007669"/>
    <property type="project" value="InterPro"/>
</dbReference>
<keyword evidence="4 7" id="KW-0067">ATP-binding</keyword>
<accession>A0A4R7KSE4</accession>
<organism evidence="9 10">
    <name type="scientific">Fonticella tunisiensis</name>
    <dbReference type="NCBI Taxonomy" id="1096341"/>
    <lineage>
        <taxon>Bacteria</taxon>
        <taxon>Bacillati</taxon>
        <taxon>Bacillota</taxon>
        <taxon>Clostridia</taxon>
        <taxon>Eubacteriales</taxon>
        <taxon>Clostridiaceae</taxon>
        <taxon>Fonticella</taxon>
    </lineage>
</organism>